<feature type="region of interest" description="Disordered" evidence="1">
    <location>
        <begin position="66"/>
        <end position="93"/>
    </location>
</feature>
<proteinExistence type="predicted"/>
<name>A0A8T0S2M7_PANVG</name>
<evidence type="ECO:0000313" key="2">
    <source>
        <dbReference type="EMBL" id="KAG2591046.1"/>
    </source>
</evidence>
<protein>
    <submittedName>
        <fullName evidence="2">Uncharacterized protein</fullName>
    </submittedName>
</protein>
<dbReference type="Proteomes" id="UP000823388">
    <property type="component" value="Chromosome 5N"/>
</dbReference>
<accession>A0A8T0S2M7</accession>
<dbReference type="EMBL" id="CM029046">
    <property type="protein sequence ID" value="KAG2591046.1"/>
    <property type="molecule type" value="Genomic_DNA"/>
</dbReference>
<dbReference type="AlphaFoldDB" id="A0A8T0S2M7"/>
<reference evidence="2 3" key="1">
    <citation type="submission" date="2020-05" db="EMBL/GenBank/DDBJ databases">
        <title>WGS assembly of Panicum virgatum.</title>
        <authorList>
            <person name="Lovell J.T."/>
            <person name="Jenkins J."/>
            <person name="Shu S."/>
            <person name="Juenger T.E."/>
            <person name="Schmutz J."/>
        </authorList>
    </citation>
    <scope>NUCLEOTIDE SEQUENCE [LARGE SCALE GENOMIC DNA]</scope>
    <source>
        <strain evidence="3">cv. AP13</strain>
    </source>
</reference>
<evidence type="ECO:0000313" key="3">
    <source>
        <dbReference type="Proteomes" id="UP000823388"/>
    </source>
</evidence>
<organism evidence="2 3">
    <name type="scientific">Panicum virgatum</name>
    <name type="common">Blackwell switchgrass</name>
    <dbReference type="NCBI Taxonomy" id="38727"/>
    <lineage>
        <taxon>Eukaryota</taxon>
        <taxon>Viridiplantae</taxon>
        <taxon>Streptophyta</taxon>
        <taxon>Embryophyta</taxon>
        <taxon>Tracheophyta</taxon>
        <taxon>Spermatophyta</taxon>
        <taxon>Magnoliopsida</taxon>
        <taxon>Liliopsida</taxon>
        <taxon>Poales</taxon>
        <taxon>Poaceae</taxon>
        <taxon>PACMAD clade</taxon>
        <taxon>Panicoideae</taxon>
        <taxon>Panicodae</taxon>
        <taxon>Paniceae</taxon>
        <taxon>Panicinae</taxon>
        <taxon>Panicum</taxon>
        <taxon>Panicum sect. Hiantes</taxon>
    </lineage>
</organism>
<comment type="caution">
    <text evidence="2">The sequence shown here is derived from an EMBL/GenBank/DDBJ whole genome shotgun (WGS) entry which is preliminary data.</text>
</comment>
<keyword evidence="3" id="KW-1185">Reference proteome</keyword>
<gene>
    <name evidence="2" type="ORF">PVAP13_5NG446940</name>
</gene>
<sequence length="133" mass="14945">MSLLSVHFLSPDEAGSHAHTTRYYLAQSDPLTRLLGRRSRVLLRGPTAPASSSLVVRALTLLPPKEPAVPRQAPEENAAGDLPGSPYGERWGKTQPLDEYFRRRSRAHSSETLPQDFLRNLKMVRQIRYLGKN</sequence>
<evidence type="ECO:0000256" key="1">
    <source>
        <dbReference type="SAM" id="MobiDB-lite"/>
    </source>
</evidence>